<comment type="similarity">
    <text evidence="5">Belongs to the creatininase superfamily.</text>
</comment>
<comment type="cofactor">
    <cofactor evidence="1">
        <name>Zn(2+)</name>
        <dbReference type="ChEBI" id="CHEBI:29105"/>
    </cofactor>
</comment>
<dbReference type="InterPro" id="IPR024087">
    <property type="entry name" value="Creatininase-like_sf"/>
</dbReference>
<evidence type="ECO:0000256" key="4">
    <source>
        <dbReference type="ARBA" id="ARBA00022833"/>
    </source>
</evidence>
<evidence type="ECO:0000256" key="2">
    <source>
        <dbReference type="ARBA" id="ARBA00022723"/>
    </source>
</evidence>
<dbReference type="PANTHER" id="PTHR35005">
    <property type="entry name" value="3-DEHYDRO-SCYLLO-INOSOSE HYDROLASE"/>
    <property type="match status" value="1"/>
</dbReference>
<dbReference type="Proteomes" id="UP001196870">
    <property type="component" value="Unassembled WGS sequence"/>
</dbReference>
<keyword evidence="2" id="KW-0479">Metal-binding</keyword>
<evidence type="ECO:0000313" key="7">
    <source>
        <dbReference type="Proteomes" id="UP001196870"/>
    </source>
</evidence>
<dbReference type="RefSeq" id="WP_211855770.1">
    <property type="nucleotide sequence ID" value="NZ_JAAGBB010000045.1"/>
</dbReference>
<dbReference type="SUPFAM" id="SSF102215">
    <property type="entry name" value="Creatininase"/>
    <property type="match status" value="1"/>
</dbReference>
<evidence type="ECO:0000256" key="1">
    <source>
        <dbReference type="ARBA" id="ARBA00001947"/>
    </source>
</evidence>
<comment type="caution">
    <text evidence="6">The sequence shown here is derived from an EMBL/GenBank/DDBJ whole genome shotgun (WGS) entry which is preliminary data.</text>
</comment>
<name>A0ABS5F633_9PROT</name>
<dbReference type="Gene3D" id="3.40.50.10310">
    <property type="entry name" value="Creatininase"/>
    <property type="match status" value="1"/>
</dbReference>
<protein>
    <submittedName>
        <fullName evidence="6">Creatininase family protein</fullName>
    </submittedName>
</protein>
<dbReference type="InterPro" id="IPR003785">
    <property type="entry name" value="Creatininase/forma_Hydrolase"/>
</dbReference>
<dbReference type="Pfam" id="PF02633">
    <property type="entry name" value="Creatininase"/>
    <property type="match status" value="1"/>
</dbReference>
<keyword evidence="4" id="KW-0862">Zinc</keyword>
<evidence type="ECO:0000256" key="5">
    <source>
        <dbReference type="ARBA" id="ARBA00024029"/>
    </source>
</evidence>
<dbReference type="PANTHER" id="PTHR35005:SF1">
    <property type="entry name" value="2-AMINO-5-FORMYLAMINO-6-RIBOSYLAMINOPYRIMIDIN-4(3H)-ONE 5'-MONOPHOSPHATE DEFORMYLASE"/>
    <property type="match status" value="1"/>
</dbReference>
<keyword evidence="3" id="KW-0378">Hydrolase</keyword>
<sequence>MTPHRIAEARAPEVAARLAAGAAVLLPMGSTETHGPALPMGDYLIAEAIAERIAIAVAAAGDDALVAPAIPYGGEDFFAGVPGGVSLTNEVLQAVVTQMAEAFLRNGARRILVVNGHGGSIAAIEAAARALRAKHGVVVPTLHLWKVAGPWQAALGGDPAALGHGGDPVASVALHLLPDLCRPGAARARAPATPFLGLPVTGFGTVACGGAEFAVPIEVGEIAEGGVQAADPRGANAAHGARITQRLVDAGAAMLAAMRGATLA</sequence>
<keyword evidence="7" id="KW-1185">Reference proteome</keyword>
<evidence type="ECO:0000313" key="6">
    <source>
        <dbReference type="EMBL" id="MBR0667996.1"/>
    </source>
</evidence>
<dbReference type="EMBL" id="JAAGBB010000045">
    <property type="protein sequence ID" value="MBR0667996.1"/>
    <property type="molecule type" value="Genomic_DNA"/>
</dbReference>
<reference evidence="7" key="1">
    <citation type="journal article" date="2021" name="Syst. Appl. Microbiol.">
        <title>Roseomonas hellenica sp. nov., isolated from roots of wild-growing Alkanna tinctoria.</title>
        <authorList>
            <person name="Rat A."/>
            <person name="Naranjo H.D."/>
            <person name="Lebbe L."/>
            <person name="Cnockaert M."/>
            <person name="Krigas N."/>
            <person name="Grigoriadou K."/>
            <person name="Maloupa E."/>
            <person name="Willems A."/>
        </authorList>
    </citation>
    <scope>NUCLEOTIDE SEQUENCE [LARGE SCALE GENOMIC DNA]</scope>
    <source>
        <strain evidence="7">LMG 31523</strain>
    </source>
</reference>
<organism evidence="6 7">
    <name type="scientific">Plastoroseomonas hellenica</name>
    <dbReference type="NCBI Taxonomy" id="2687306"/>
    <lineage>
        <taxon>Bacteria</taxon>
        <taxon>Pseudomonadati</taxon>
        <taxon>Pseudomonadota</taxon>
        <taxon>Alphaproteobacteria</taxon>
        <taxon>Acetobacterales</taxon>
        <taxon>Acetobacteraceae</taxon>
        <taxon>Plastoroseomonas</taxon>
    </lineage>
</organism>
<gene>
    <name evidence="6" type="ORF">GXW71_26815</name>
</gene>
<accession>A0ABS5F633</accession>
<evidence type="ECO:0000256" key="3">
    <source>
        <dbReference type="ARBA" id="ARBA00022801"/>
    </source>
</evidence>
<proteinExistence type="inferred from homology"/>